<gene>
    <name evidence="2" type="ORF">LVIROSA_LOCUS32644</name>
</gene>
<dbReference type="AlphaFoldDB" id="A0AAU9PA45"/>
<evidence type="ECO:0000313" key="3">
    <source>
        <dbReference type="Proteomes" id="UP001157418"/>
    </source>
</evidence>
<evidence type="ECO:0008006" key="4">
    <source>
        <dbReference type="Google" id="ProtNLM"/>
    </source>
</evidence>
<name>A0AAU9PA45_9ASTR</name>
<evidence type="ECO:0000313" key="2">
    <source>
        <dbReference type="EMBL" id="CAH1446997.1"/>
    </source>
</evidence>
<comment type="caution">
    <text evidence="2">The sequence shown here is derived from an EMBL/GenBank/DDBJ whole genome shotgun (WGS) entry which is preliminary data.</text>
</comment>
<reference evidence="2 3" key="1">
    <citation type="submission" date="2022-01" db="EMBL/GenBank/DDBJ databases">
        <authorList>
            <person name="Xiong W."/>
            <person name="Schranz E."/>
        </authorList>
    </citation>
    <scope>NUCLEOTIDE SEQUENCE [LARGE SCALE GENOMIC DNA]</scope>
</reference>
<dbReference type="EMBL" id="CAKMRJ010005523">
    <property type="protein sequence ID" value="CAH1446997.1"/>
    <property type="molecule type" value="Genomic_DNA"/>
</dbReference>
<keyword evidence="3" id="KW-1185">Reference proteome</keyword>
<accession>A0AAU9PA45</accession>
<protein>
    <recommendedName>
        <fullName evidence="4">AP180 N-terminal homology (ANTH) domain-containing protein</fullName>
    </recommendedName>
</protein>
<proteinExistence type="predicted"/>
<evidence type="ECO:0000256" key="1">
    <source>
        <dbReference type="SAM" id="Coils"/>
    </source>
</evidence>
<feature type="coiled-coil region" evidence="1">
    <location>
        <begin position="13"/>
        <end position="40"/>
    </location>
</feature>
<keyword evidence="1" id="KW-0175">Coiled coil</keyword>
<sequence>MLKVHDDMLNASNELIKQTHIRHEKKIQRLEKEIRKKDEMNLIIQQILLKLLRSCWNIVEVSNQTFDEMISILSSLFNHLKSQAPTAYAYESFTLQINTSFQKVFEKFSYMKESLMLAPVVRPTGARGGEGNDDDGSGEDEIEYVTNAVIGIPAPKKFPAKVLSEEEQRIWSAVSWPSTLPDVFQRSVQMAKAETKLTVDAFRATPSMLPPIPAPKIAPIDEGSPLRTLDDIPEEPLLPLLQSSLLMRT</sequence>
<dbReference type="Proteomes" id="UP001157418">
    <property type="component" value="Unassembled WGS sequence"/>
</dbReference>
<organism evidence="2 3">
    <name type="scientific">Lactuca virosa</name>
    <dbReference type="NCBI Taxonomy" id="75947"/>
    <lineage>
        <taxon>Eukaryota</taxon>
        <taxon>Viridiplantae</taxon>
        <taxon>Streptophyta</taxon>
        <taxon>Embryophyta</taxon>
        <taxon>Tracheophyta</taxon>
        <taxon>Spermatophyta</taxon>
        <taxon>Magnoliopsida</taxon>
        <taxon>eudicotyledons</taxon>
        <taxon>Gunneridae</taxon>
        <taxon>Pentapetalae</taxon>
        <taxon>asterids</taxon>
        <taxon>campanulids</taxon>
        <taxon>Asterales</taxon>
        <taxon>Asteraceae</taxon>
        <taxon>Cichorioideae</taxon>
        <taxon>Cichorieae</taxon>
        <taxon>Lactucinae</taxon>
        <taxon>Lactuca</taxon>
    </lineage>
</organism>